<dbReference type="SMART" id="SM00857">
    <property type="entry name" value="Resolvase"/>
    <property type="match status" value="1"/>
</dbReference>
<sequence length="207" mass="22638">MPDHRALHHYAGLNLRVSIYGQNLARQEAIAAGVDKVFREHASAKDRQRPQLAALIDYARDGDTVKVWSIDRLARDLADLEAIVKELNDAGVTVHFEKEGITASPHETANPLDRMMLQIMGIFAQFERELINERRREGVAAARAAGKLTHRPPALTPEQAAEVVARHAQGVPVARIAREAGVSRNTVYKALREADSAVEGTGAPSDA</sequence>
<dbReference type="SUPFAM" id="SSF53041">
    <property type="entry name" value="Resolvase-like"/>
    <property type="match status" value="1"/>
</dbReference>
<proteinExistence type="inferred from homology"/>
<evidence type="ECO:0000256" key="1">
    <source>
        <dbReference type="ARBA" id="ARBA00009913"/>
    </source>
</evidence>
<protein>
    <submittedName>
        <fullName evidence="3">Resolvase</fullName>
    </submittedName>
</protein>
<dbReference type="InterPro" id="IPR006120">
    <property type="entry name" value="Resolvase_HTH_dom"/>
</dbReference>
<dbReference type="Gene3D" id="1.10.10.60">
    <property type="entry name" value="Homeodomain-like"/>
    <property type="match status" value="1"/>
</dbReference>
<evidence type="ECO:0000313" key="4">
    <source>
        <dbReference type="Proteomes" id="UP000000738"/>
    </source>
</evidence>
<dbReference type="PROSITE" id="PS51736">
    <property type="entry name" value="RECOMBINASES_3"/>
    <property type="match status" value="1"/>
</dbReference>
<dbReference type="CDD" id="cd00569">
    <property type="entry name" value="HTH_Hin_like"/>
    <property type="match status" value="1"/>
</dbReference>
<organism evidence="3 4">
    <name type="scientific">Micrococcus luteus (strain ATCC 4698 / DSM 20030 / JCM 1464 / CCM 169 / CCUG 5858 / IAM 1056 / NBRC 3333 / NCIMB 9278 / NCTC 2665 / VKM Ac-2230)</name>
    <name type="common">Micrococcus lysodeikticus</name>
    <dbReference type="NCBI Taxonomy" id="465515"/>
    <lineage>
        <taxon>Bacteria</taxon>
        <taxon>Bacillati</taxon>
        <taxon>Actinomycetota</taxon>
        <taxon>Actinomycetes</taxon>
        <taxon>Micrococcales</taxon>
        <taxon>Micrococcaceae</taxon>
        <taxon>Micrococcus</taxon>
    </lineage>
</organism>
<evidence type="ECO:0000259" key="2">
    <source>
        <dbReference type="PROSITE" id="PS51736"/>
    </source>
</evidence>
<dbReference type="PANTHER" id="PTHR30461:SF26">
    <property type="entry name" value="RESOLVASE HOMOLOG YNEB"/>
    <property type="match status" value="1"/>
</dbReference>
<dbReference type="Pfam" id="PF02796">
    <property type="entry name" value="HTH_7"/>
    <property type="match status" value="1"/>
</dbReference>
<dbReference type="Gene3D" id="3.40.50.1390">
    <property type="entry name" value="Resolvase, N-terminal catalytic domain"/>
    <property type="match status" value="1"/>
</dbReference>
<dbReference type="AlphaFoldDB" id="C5CBW5"/>
<dbReference type="EMBL" id="CP001628">
    <property type="protein sequence ID" value="ACS31106.1"/>
    <property type="molecule type" value="Genomic_DNA"/>
</dbReference>
<dbReference type="InterPro" id="IPR006119">
    <property type="entry name" value="Resolv_N"/>
</dbReference>
<dbReference type="SUPFAM" id="SSF46689">
    <property type="entry name" value="Homeodomain-like"/>
    <property type="match status" value="1"/>
</dbReference>
<dbReference type="Proteomes" id="UP000000738">
    <property type="component" value="Chromosome"/>
</dbReference>
<dbReference type="InterPro" id="IPR036162">
    <property type="entry name" value="Resolvase-like_N_sf"/>
</dbReference>
<dbReference type="InterPro" id="IPR050639">
    <property type="entry name" value="SSR_resolvase"/>
</dbReference>
<reference evidence="4" key="1">
    <citation type="journal article" date="2010" name="J. Bacteriol.">
        <title>Genome sequence of the Fleming strain of Micrococcus luteus, a simple free-living actinobacterium.</title>
        <authorList>
            <person name="Young M."/>
            <person name="Artsatbanov V."/>
            <person name="Beller H.R."/>
            <person name="Chandra G."/>
            <person name="Chater K.F."/>
            <person name="Dover L.G."/>
            <person name="Goh E.B."/>
            <person name="Kahan T."/>
            <person name="Kaprelyants A.S."/>
            <person name="Kyrpides N."/>
            <person name="Lapidus A."/>
            <person name="Lowry S.R."/>
            <person name="Lykidis A."/>
            <person name="Mahillon J."/>
            <person name="Markowitz V."/>
            <person name="Mavromatis K."/>
            <person name="Mukamolova G.V."/>
            <person name="Oren A."/>
            <person name="Rokem J.S."/>
            <person name="Smith M.C."/>
            <person name="Young D.I."/>
            <person name="Greenblatt C.L."/>
        </authorList>
    </citation>
    <scope>NUCLEOTIDE SEQUENCE [LARGE SCALE GENOMIC DNA]</scope>
    <source>
        <strain evidence="4">ATCC 4698 / DSM 20030 / JCM 1464 / NBRC 3333 / NCIMB 9278 / NCTC 2665 / VKM Ac-2230</strain>
    </source>
</reference>
<dbReference type="EnsemblBacteria" id="ACS31106">
    <property type="protein sequence ID" value="ACS31106"/>
    <property type="gene ID" value="Mlut_16170"/>
</dbReference>
<name>C5CBW5_MICLC</name>
<dbReference type="HOGENOM" id="CLU_010686_8_3_11"/>
<dbReference type="PANTHER" id="PTHR30461">
    <property type="entry name" value="DNA-INVERTASE FROM LAMBDOID PROPHAGE"/>
    <property type="match status" value="1"/>
</dbReference>
<dbReference type="KEGG" id="mlu:Mlut_16170"/>
<dbReference type="GO" id="GO:0003677">
    <property type="term" value="F:DNA binding"/>
    <property type="evidence" value="ECO:0007669"/>
    <property type="project" value="InterPro"/>
</dbReference>
<keyword evidence="4" id="KW-1185">Reference proteome</keyword>
<comment type="similarity">
    <text evidence="1">Belongs to the site-specific recombinase resolvase family.</text>
</comment>
<evidence type="ECO:0000313" key="3">
    <source>
        <dbReference type="EMBL" id="ACS31106.1"/>
    </source>
</evidence>
<dbReference type="CDD" id="cd03768">
    <property type="entry name" value="SR_ResInv"/>
    <property type="match status" value="1"/>
</dbReference>
<dbReference type="InterPro" id="IPR009057">
    <property type="entry name" value="Homeodomain-like_sf"/>
</dbReference>
<dbReference type="GO" id="GO:0000150">
    <property type="term" value="F:DNA strand exchange activity"/>
    <property type="evidence" value="ECO:0007669"/>
    <property type="project" value="InterPro"/>
</dbReference>
<dbReference type="Pfam" id="PF00239">
    <property type="entry name" value="Resolvase"/>
    <property type="match status" value="1"/>
</dbReference>
<accession>C5CBW5</accession>
<dbReference type="STRING" id="465515.Mlut_16170"/>
<gene>
    <name evidence="3" type="ordered locus">Mlut_16170</name>
</gene>
<dbReference type="eggNOG" id="COG1961">
    <property type="taxonomic scope" value="Bacteria"/>
</dbReference>
<feature type="domain" description="Resolvase/invertase-type recombinase catalytic" evidence="2">
    <location>
        <begin position="10"/>
        <end position="146"/>
    </location>
</feature>